<gene>
    <name evidence="1" type="ORF">MERR_LOCUS17350</name>
</gene>
<proteinExistence type="predicted"/>
<sequence>MTAFALSGPSLRRFCLTGLCEESTFSSCDVTSMLMPDMSDVSQAKESMFSFRKAISSILIEPLSSEPMFTHLSGCSLSRQTSCLCWGIRKLFERGHVAHSSVFLVSAYRFDSVGGREFNALVISRQYCFHRVYPGSAQYSVIWGWAISYDEACRFSDSSRSNYELDGSKRVGGFSGEAGAS</sequence>
<dbReference type="Proteomes" id="UP000467841">
    <property type="component" value="Unassembled WGS sequence"/>
</dbReference>
<organism evidence="1 2">
    <name type="scientific">Microthlaspi erraticum</name>
    <dbReference type="NCBI Taxonomy" id="1685480"/>
    <lineage>
        <taxon>Eukaryota</taxon>
        <taxon>Viridiplantae</taxon>
        <taxon>Streptophyta</taxon>
        <taxon>Embryophyta</taxon>
        <taxon>Tracheophyta</taxon>
        <taxon>Spermatophyta</taxon>
        <taxon>Magnoliopsida</taxon>
        <taxon>eudicotyledons</taxon>
        <taxon>Gunneridae</taxon>
        <taxon>Pentapetalae</taxon>
        <taxon>rosids</taxon>
        <taxon>malvids</taxon>
        <taxon>Brassicales</taxon>
        <taxon>Brassicaceae</taxon>
        <taxon>Coluteocarpeae</taxon>
        <taxon>Microthlaspi</taxon>
    </lineage>
</organism>
<protein>
    <submittedName>
        <fullName evidence="1">Uncharacterized protein</fullName>
    </submittedName>
</protein>
<keyword evidence="2" id="KW-1185">Reference proteome</keyword>
<evidence type="ECO:0000313" key="1">
    <source>
        <dbReference type="EMBL" id="CAA7030115.1"/>
    </source>
</evidence>
<accession>A0A6D2IIN7</accession>
<dbReference type="AlphaFoldDB" id="A0A6D2IIN7"/>
<evidence type="ECO:0000313" key="2">
    <source>
        <dbReference type="Proteomes" id="UP000467841"/>
    </source>
</evidence>
<dbReference type="EMBL" id="CACVBM020001091">
    <property type="protein sequence ID" value="CAA7030115.1"/>
    <property type="molecule type" value="Genomic_DNA"/>
</dbReference>
<reference evidence="1" key="1">
    <citation type="submission" date="2020-01" db="EMBL/GenBank/DDBJ databases">
        <authorList>
            <person name="Mishra B."/>
        </authorList>
    </citation>
    <scope>NUCLEOTIDE SEQUENCE [LARGE SCALE GENOMIC DNA]</scope>
</reference>
<comment type="caution">
    <text evidence="1">The sequence shown here is derived from an EMBL/GenBank/DDBJ whole genome shotgun (WGS) entry which is preliminary data.</text>
</comment>
<name>A0A6D2IIN7_9BRAS</name>